<proteinExistence type="predicted"/>
<dbReference type="AlphaFoldDB" id="A0A8X6QKE1"/>
<accession>A0A8X6QKE1</accession>
<dbReference type="Proteomes" id="UP000887013">
    <property type="component" value="Unassembled WGS sequence"/>
</dbReference>
<evidence type="ECO:0000256" key="2">
    <source>
        <dbReference type="SAM" id="MobiDB-lite"/>
    </source>
</evidence>
<name>A0A8X6QKE1_NEPPI</name>
<protein>
    <submittedName>
        <fullName evidence="3">Uncharacterized protein</fullName>
    </submittedName>
</protein>
<gene>
    <name evidence="3" type="primary">AVEN_72718_1</name>
    <name evidence="3" type="ORF">NPIL_289321</name>
</gene>
<evidence type="ECO:0000256" key="1">
    <source>
        <dbReference type="SAM" id="Coils"/>
    </source>
</evidence>
<evidence type="ECO:0000313" key="4">
    <source>
        <dbReference type="Proteomes" id="UP000887013"/>
    </source>
</evidence>
<feature type="region of interest" description="Disordered" evidence="2">
    <location>
        <begin position="1"/>
        <end position="29"/>
    </location>
</feature>
<keyword evidence="4" id="KW-1185">Reference proteome</keyword>
<comment type="caution">
    <text evidence="3">The sequence shown here is derived from an EMBL/GenBank/DDBJ whole genome shotgun (WGS) entry which is preliminary data.</text>
</comment>
<organism evidence="3 4">
    <name type="scientific">Nephila pilipes</name>
    <name type="common">Giant wood spider</name>
    <name type="synonym">Nephila maculata</name>
    <dbReference type="NCBI Taxonomy" id="299642"/>
    <lineage>
        <taxon>Eukaryota</taxon>
        <taxon>Metazoa</taxon>
        <taxon>Ecdysozoa</taxon>
        <taxon>Arthropoda</taxon>
        <taxon>Chelicerata</taxon>
        <taxon>Arachnida</taxon>
        <taxon>Araneae</taxon>
        <taxon>Araneomorphae</taxon>
        <taxon>Entelegynae</taxon>
        <taxon>Araneoidea</taxon>
        <taxon>Nephilidae</taxon>
        <taxon>Nephila</taxon>
    </lineage>
</organism>
<feature type="coiled-coil region" evidence="1">
    <location>
        <begin position="42"/>
        <end position="96"/>
    </location>
</feature>
<reference evidence="3" key="1">
    <citation type="submission" date="2020-08" db="EMBL/GenBank/DDBJ databases">
        <title>Multicomponent nature underlies the extraordinary mechanical properties of spider dragline silk.</title>
        <authorList>
            <person name="Kono N."/>
            <person name="Nakamura H."/>
            <person name="Mori M."/>
            <person name="Yoshida Y."/>
            <person name="Ohtoshi R."/>
            <person name="Malay A.D."/>
            <person name="Moran D.A.P."/>
            <person name="Tomita M."/>
            <person name="Numata K."/>
            <person name="Arakawa K."/>
        </authorList>
    </citation>
    <scope>NUCLEOTIDE SEQUENCE</scope>
</reference>
<dbReference type="EMBL" id="BMAW01128661">
    <property type="protein sequence ID" value="GFU26791.1"/>
    <property type="molecule type" value="Genomic_DNA"/>
</dbReference>
<evidence type="ECO:0000313" key="3">
    <source>
        <dbReference type="EMBL" id="GFU26791.1"/>
    </source>
</evidence>
<dbReference type="OrthoDB" id="6422084at2759"/>
<keyword evidence="1" id="KW-0175">Coiled coil</keyword>
<sequence>MTEEHSLAQDAPGTLSLTNEENMEEFDFSKISDETDSIIDYLERLSDEVTKMRVECASANIELISKINNIDFERKIEELEKLLEDYSKSYKTSEEISYQN</sequence>